<gene>
    <name evidence="1" type="ORF">D3875_21515</name>
</gene>
<dbReference type="InterPro" id="IPR011004">
    <property type="entry name" value="Trimer_LpxA-like_sf"/>
</dbReference>
<dbReference type="EMBL" id="QYUJ01000030">
    <property type="protein sequence ID" value="RJF68929.1"/>
    <property type="molecule type" value="Genomic_DNA"/>
</dbReference>
<dbReference type="SUPFAM" id="SSF51161">
    <property type="entry name" value="Trimeric LpxA-like enzymes"/>
    <property type="match status" value="1"/>
</dbReference>
<dbReference type="AlphaFoldDB" id="A0A418UZJ9"/>
<dbReference type="InterPro" id="IPR047324">
    <property type="entry name" value="LbH_gamma_CA-like"/>
</dbReference>
<dbReference type="InterPro" id="IPR050484">
    <property type="entry name" value="Transf_Hexapept/Carb_Anhydrase"/>
</dbReference>
<dbReference type="PANTHER" id="PTHR13061">
    <property type="entry name" value="DYNACTIN SUBUNIT P25"/>
    <property type="match status" value="1"/>
</dbReference>
<dbReference type="PANTHER" id="PTHR13061:SF29">
    <property type="entry name" value="GAMMA CARBONIC ANHYDRASE-LIKE 1, MITOCHONDRIAL-RELATED"/>
    <property type="match status" value="1"/>
</dbReference>
<name>A0A418UZJ9_9DEIO</name>
<protein>
    <submittedName>
        <fullName evidence="1">Gamma carbonic anhydrase family protein</fullName>
    </submittedName>
</protein>
<proteinExistence type="predicted"/>
<dbReference type="Pfam" id="PF00132">
    <property type="entry name" value="Hexapep"/>
    <property type="match status" value="2"/>
</dbReference>
<dbReference type="RefSeq" id="WP_119766796.1">
    <property type="nucleotide sequence ID" value="NZ_QYUJ01000030.1"/>
</dbReference>
<organism evidence="1 2">
    <name type="scientific">Deinococcus cavernae</name>
    <dbReference type="NCBI Taxonomy" id="2320857"/>
    <lineage>
        <taxon>Bacteria</taxon>
        <taxon>Thermotogati</taxon>
        <taxon>Deinococcota</taxon>
        <taxon>Deinococci</taxon>
        <taxon>Deinococcales</taxon>
        <taxon>Deinococcaceae</taxon>
        <taxon>Deinococcus</taxon>
    </lineage>
</organism>
<evidence type="ECO:0000313" key="1">
    <source>
        <dbReference type="EMBL" id="RJF68929.1"/>
    </source>
</evidence>
<dbReference type="OrthoDB" id="9803036at2"/>
<dbReference type="InterPro" id="IPR001451">
    <property type="entry name" value="Hexapep"/>
</dbReference>
<sequence length="182" mass="19273">MALIIPFAGKTPKIGQDVFLAPTAVLIGDVEVGDNTSIWFGCVLRGDFGAIRVGQNCTLQDNAVIHSGEDCDTILGNSVTLGHNVTVEGCVIGDNTLIGVNAVVLPYSRIGTGSLIAASSLVLERAEIPDYVLVTGIPGKVKGPLEGRARDWIGFAPRDYLKMQARYRAEGIDKLPLDSPNP</sequence>
<dbReference type="Gene3D" id="2.160.10.10">
    <property type="entry name" value="Hexapeptide repeat proteins"/>
    <property type="match status" value="1"/>
</dbReference>
<accession>A0A418UZJ9</accession>
<comment type="caution">
    <text evidence="1">The sequence shown here is derived from an EMBL/GenBank/DDBJ whole genome shotgun (WGS) entry which is preliminary data.</text>
</comment>
<dbReference type="Proteomes" id="UP000286287">
    <property type="component" value="Unassembled WGS sequence"/>
</dbReference>
<dbReference type="CDD" id="cd04645">
    <property type="entry name" value="LbH_gamma_CA_like"/>
    <property type="match status" value="1"/>
</dbReference>
<evidence type="ECO:0000313" key="2">
    <source>
        <dbReference type="Proteomes" id="UP000286287"/>
    </source>
</evidence>
<reference evidence="1 2" key="1">
    <citation type="submission" date="2018-09" db="EMBL/GenBank/DDBJ databases">
        <authorList>
            <person name="Zhu H."/>
        </authorList>
    </citation>
    <scope>NUCLEOTIDE SEQUENCE [LARGE SCALE GENOMIC DNA]</scope>
    <source>
        <strain evidence="1 2">K2S05-167</strain>
    </source>
</reference>
<keyword evidence="2" id="KW-1185">Reference proteome</keyword>